<feature type="transmembrane region" description="Helical" evidence="14">
    <location>
        <begin position="60"/>
        <end position="80"/>
    </location>
</feature>
<reference evidence="17" key="1">
    <citation type="submission" date="2011-12" db="EMBL/GenBank/DDBJ databases">
        <title>The Draft Genome of Lepisosteus oculatus.</title>
        <authorList>
            <consortium name="The Broad Institute Genome Assembly &amp; Analysis Group"/>
            <consortium name="Computational R&amp;D Group"/>
            <consortium name="and Sequencing Platform"/>
            <person name="Di Palma F."/>
            <person name="Alfoldi J."/>
            <person name="Johnson J."/>
            <person name="Berlin A."/>
            <person name="Gnerre S."/>
            <person name="Jaffe D."/>
            <person name="MacCallum I."/>
            <person name="Young S."/>
            <person name="Walker B.J."/>
            <person name="Lander E.S."/>
            <person name="Lindblad-Toh K."/>
        </authorList>
    </citation>
    <scope>NUCLEOTIDE SEQUENCE [LARGE SCALE GENOMIC DNA]</scope>
</reference>
<feature type="transmembrane region" description="Helical" evidence="14">
    <location>
        <begin position="273"/>
        <end position="294"/>
    </location>
</feature>
<dbReference type="OMA" id="YGTCAYA"/>
<comment type="subcellular location">
    <subcellularLocation>
        <location evidence="1 14">Cell membrane</location>
        <topology evidence="1 14">Multi-pass membrane protein</topology>
    </subcellularLocation>
</comment>
<comment type="similarity">
    <text evidence="13">Belongs to the G-protein coupled receptor 1 family.</text>
</comment>
<dbReference type="GO" id="GO:0050911">
    <property type="term" value="P:detection of chemical stimulus involved in sensory perception of smell"/>
    <property type="evidence" value="ECO:0000318"/>
    <property type="project" value="GO_Central"/>
</dbReference>
<keyword evidence="10 13" id="KW-0675">Receptor</keyword>
<dbReference type="SUPFAM" id="SSF81321">
    <property type="entry name" value="Family A G protein-coupled receptor-like"/>
    <property type="match status" value="1"/>
</dbReference>
<dbReference type="AlphaFoldDB" id="W5NLR2"/>
<evidence type="ECO:0000259" key="15">
    <source>
        <dbReference type="PROSITE" id="PS50262"/>
    </source>
</evidence>
<dbReference type="GO" id="GO:0005549">
    <property type="term" value="F:odorant binding"/>
    <property type="evidence" value="ECO:0000318"/>
    <property type="project" value="GO_Central"/>
</dbReference>
<evidence type="ECO:0000256" key="8">
    <source>
        <dbReference type="ARBA" id="ARBA00023136"/>
    </source>
</evidence>
<keyword evidence="2 14" id="KW-1003">Cell membrane</keyword>
<feature type="transmembrane region" description="Helical" evidence="14">
    <location>
        <begin position="143"/>
        <end position="164"/>
    </location>
</feature>
<evidence type="ECO:0000256" key="3">
    <source>
        <dbReference type="ARBA" id="ARBA00022606"/>
    </source>
</evidence>
<dbReference type="GeneTree" id="ENSGT00940000167612"/>
<dbReference type="PRINTS" id="PR00245">
    <property type="entry name" value="OLFACTORYR"/>
</dbReference>
<dbReference type="GO" id="GO:0005886">
    <property type="term" value="C:plasma membrane"/>
    <property type="evidence" value="ECO:0007669"/>
    <property type="project" value="UniProtKB-SubCell"/>
</dbReference>
<dbReference type="eggNOG" id="ENOG502QPSQ">
    <property type="taxonomic scope" value="Eukaryota"/>
</dbReference>
<dbReference type="InterPro" id="IPR052921">
    <property type="entry name" value="GPCR1_Superfamily_Member"/>
</dbReference>
<protein>
    <recommendedName>
        <fullName evidence="14">Olfactory receptor</fullName>
    </recommendedName>
</protein>
<dbReference type="InterPro" id="IPR000725">
    <property type="entry name" value="Olfact_rcpt"/>
</dbReference>
<organism evidence="16 17">
    <name type="scientific">Lepisosteus oculatus</name>
    <name type="common">Spotted gar</name>
    <dbReference type="NCBI Taxonomy" id="7918"/>
    <lineage>
        <taxon>Eukaryota</taxon>
        <taxon>Metazoa</taxon>
        <taxon>Chordata</taxon>
        <taxon>Craniata</taxon>
        <taxon>Vertebrata</taxon>
        <taxon>Euteleostomi</taxon>
        <taxon>Actinopterygii</taxon>
        <taxon>Neopterygii</taxon>
        <taxon>Holostei</taxon>
        <taxon>Semionotiformes</taxon>
        <taxon>Lepisosteidae</taxon>
        <taxon>Lepisosteus</taxon>
    </lineage>
</organism>
<feature type="transmembrane region" description="Helical" evidence="14">
    <location>
        <begin position="198"/>
        <end position="219"/>
    </location>
</feature>
<keyword evidence="5 14" id="KW-0552">Olfaction</keyword>
<dbReference type="PROSITE" id="PS00237">
    <property type="entry name" value="G_PROTEIN_RECEP_F1_1"/>
    <property type="match status" value="1"/>
</dbReference>
<dbReference type="Pfam" id="PF13853">
    <property type="entry name" value="7tm_4"/>
    <property type="match status" value="1"/>
</dbReference>
<proteinExistence type="inferred from homology"/>
<dbReference type="Gene3D" id="1.20.1070.10">
    <property type="entry name" value="Rhodopsin 7-helix transmembrane proteins"/>
    <property type="match status" value="1"/>
</dbReference>
<keyword evidence="7 13" id="KW-0297">G-protein coupled receptor</keyword>
<dbReference type="FunFam" id="1.20.1070.10:FF:000024">
    <property type="entry name" value="Olfactory receptor"/>
    <property type="match status" value="1"/>
</dbReference>
<reference evidence="16" key="3">
    <citation type="submission" date="2025-09" db="UniProtKB">
        <authorList>
            <consortium name="Ensembl"/>
        </authorList>
    </citation>
    <scope>IDENTIFICATION</scope>
</reference>
<reference evidence="16" key="2">
    <citation type="submission" date="2025-08" db="UniProtKB">
        <authorList>
            <consortium name="Ensembl"/>
        </authorList>
    </citation>
    <scope>IDENTIFICATION</scope>
</reference>
<evidence type="ECO:0000256" key="7">
    <source>
        <dbReference type="ARBA" id="ARBA00023040"/>
    </source>
</evidence>
<dbReference type="Proteomes" id="UP000018468">
    <property type="component" value="Linkage group LG3"/>
</dbReference>
<dbReference type="PROSITE" id="PS50262">
    <property type="entry name" value="G_PROTEIN_RECEP_F1_2"/>
    <property type="match status" value="1"/>
</dbReference>
<dbReference type="EMBL" id="AHAT01003289">
    <property type="status" value="NOT_ANNOTATED_CDS"/>
    <property type="molecule type" value="Genomic_DNA"/>
</dbReference>
<feature type="transmembrane region" description="Helical" evidence="14">
    <location>
        <begin position="27"/>
        <end position="53"/>
    </location>
</feature>
<dbReference type="InterPro" id="IPR017452">
    <property type="entry name" value="GPCR_Rhodpsn_7TM"/>
</dbReference>
<dbReference type="GO" id="GO:0004984">
    <property type="term" value="F:olfactory receptor activity"/>
    <property type="evidence" value="ECO:0000318"/>
    <property type="project" value="GO_Central"/>
</dbReference>
<sequence length="315" mass="35691">GTMSNSSSSYYGTLIFTSYGSLGNLRYLYITFALLTYVLTVFANVFLMLVIYLESSLHKPMYIFLFNLALNGLYGSSAFYPKLMDHLLSDVQGSSYVGCLVQVFCISTYGTCAYAILTVMAYDRYISICKPLQYYNIMTPAKVRKLLAFSYFFPISGISVHVWLTSRLPLCRFTIHKLFCHNLAVVNLSCADTRLNNAFGLLLTTGLVVLPFILVVLSYQRILIVSVKASKEAQRKAWSTCAPHLITFANFSMATLFSVIYNRLELYVPTYVNLMMSLHIVVIPPLLHPVIYGLRTQEIRKSILKMLSTRRLFTV</sequence>
<keyword evidence="9" id="KW-1015">Disulfide bond</keyword>
<evidence type="ECO:0000256" key="9">
    <source>
        <dbReference type="ARBA" id="ARBA00023157"/>
    </source>
</evidence>
<keyword evidence="6 14" id="KW-1133">Transmembrane helix</keyword>
<dbReference type="InParanoid" id="W5NLR2"/>
<keyword evidence="3 14" id="KW-0716">Sensory transduction</keyword>
<evidence type="ECO:0000256" key="13">
    <source>
        <dbReference type="RuleBase" id="RU000688"/>
    </source>
</evidence>
<keyword evidence="4 13" id="KW-0812">Transmembrane</keyword>
<dbReference type="InterPro" id="IPR000276">
    <property type="entry name" value="GPCR_Rhodpsn"/>
</dbReference>
<dbReference type="Ensembl" id="ENSLOCT00000021608.1">
    <property type="protein sequence ID" value="ENSLOCP00000021571.1"/>
    <property type="gene ID" value="ENSLOCG00000017466.1"/>
</dbReference>
<dbReference type="PANTHER" id="PTHR26451">
    <property type="entry name" value="G_PROTEIN_RECEP_F1_2 DOMAIN-CONTAINING PROTEIN"/>
    <property type="match status" value="1"/>
</dbReference>
<keyword evidence="17" id="KW-1185">Reference proteome</keyword>
<dbReference type="GO" id="GO:0004930">
    <property type="term" value="F:G protein-coupled receptor activity"/>
    <property type="evidence" value="ECO:0007669"/>
    <property type="project" value="UniProtKB-KW"/>
</dbReference>
<keyword evidence="11" id="KW-0325">Glycoprotein</keyword>
<evidence type="ECO:0000256" key="12">
    <source>
        <dbReference type="ARBA" id="ARBA00023224"/>
    </source>
</evidence>
<dbReference type="GO" id="GO:0016020">
    <property type="term" value="C:membrane"/>
    <property type="evidence" value="ECO:0000318"/>
    <property type="project" value="GO_Central"/>
</dbReference>
<dbReference type="HOGENOM" id="CLU_012526_0_1_1"/>
<keyword evidence="12 13" id="KW-0807">Transducer</keyword>
<evidence type="ECO:0000256" key="14">
    <source>
        <dbReference type="RuleBase" id="RU363047"/>
    </source>
</evidence>
<feature type="transmembrane region" description="Helical" evidence="14">
    <location>
        <begin position="240"/>
        <end position="261"/>
    </location>
</feature>
<evidence type="ECO:0000313" key="16">
    <source>
        <dbReference type="Ensembl" id="ENSLOCP00000021571.1"/>
    </source>
</evidence>
<evidence type="ECO:0000256" key="10">
    <source>
        <dbReference type="ARBA" id="ARBA00023170"/>
    </source>
</evidence>
<accession>W5NLR2</accession>
<evidence type="ECO:0000256" key="6">
    <source>
        <dbReference type="ARBA" id="ARBA00022989"/>
    </source>
</evidence>
<evidence type="ECO:0000256" key="2">
    <source>
        <dbReference type="ARBA" id="ARBA00022475"/>
    </source>
</evidence>
<evidence type="ECO:0000256" key="1">
    <source>
        <dbReference type="ARBA" id="ARBA00004651"/>
    </source>
</evidence>
<feature type="domain" description="G-protein coupled receptors family 1 profile" evidence="15">
    <location>
        <begin position="43"/>
        <end position="292"/>
    </location>
</feature>
<evidence type="ECO:0000256" key="11">
    <source>
        <dbReference type="ARBA" id="ARBA00023180"/>
    </source>
</evidence>
<feature type="transmembrane region" description="Helical" evidence="14">
    <location>
        <begin position="100"/>
        <end position="122"/>
    </location>
</feature>
<evidence type="ECO:0000313" key="17">
    <source>
        <dbReference type="Proteomes" id="UP000018468"/>
    </source>
</evidence>
<name>W5NLR2_LEPOC</name>
<dbReference type="PRINTS" id="PR00237">
    <property type="entry name" value="GPCRRHODOPSN"/>
</dbReference>
<dbReference type="PANTHER" id="PTHR26451:SF345">
    <property type="entry name" value="OLFACTORY RECEPTOR"/>
    <property type="match status" value="1"/>
</dbReference>
<evidence type="ECO:0000256" key="5">
    <source>
        <dbReference type="ARBA" id="ARBA00022725"/>
    </source>
</evidence>
<evidence type="ECO:0000256" key="4">
    <source>
        <dbReference type="ARBA" id="ARBA00022692"/>
    </source>
</evidence>
<keyword evidence="8 14" id="KW-0472">Membrane</keyword>
<dbReference type="FunCoup" id="W5NLR2">
    <property type="interactions" value="81"/>
</dbReference>